<dbReference type="AlphaFoldDB" id="A0A2P5YJV2"/>
<sequence>MFTRVECLMADLNGSLILKLRHMTSPDVGGGVLQRPCDTSTGVEATSYRCMTKEEDMEEPPLLSVFQHIYQLKVCNQGLLVEMVVKKKFRGDFEFLIKWALPSKVICLQHQPLNSVLAIDQYKRLHRGRVLRLENLLTVRNIFCYCLYEQSPNGYQAITNGVESDSVLPIELVWSHEAPDDLGELRHIMDIDSLMLDFQGNKDIGTPEQGVGGSGCKRQQMKEKFVNTKHSSSTNRIHHRKGKEIIVYGGDILVSSTPTALMTLMASLGRDGRNTFPSIA</sequence>
<proteinExistence type="predicted"/>
<evidence type="ECO:0000313" key="2">
    <source>
        <dbReference type="Proteomes" id="UP000239757"/>
    </source>
</evidence>
<evidence type="ECO:0000313" key="1">
    <source>
        <dbReference type="EMBL" id="PPS15883.1"/>
    </source>
</evidence>
<dbReference type="EMBL" id="KZ663090">
    <property type="protein sequence ID" value="PPS15883.1"/>
    <property type="molecule type" value="Genomic_DNA"/>
</dbReference>
<gene>
    <name evidence="1" type="ORF">GOBAR_AA04695</name>
</gene>
<name>A0A2P5YJV2_GOSBA</name>
<organism evidence="1 2">
    <name type="scientific">Gossypium barbadense</name>
    <name type="common">Sea Island cotton</name>
    <name type="synonym">Hibiscus barbadensis</name>
    <dbReference type="NCBI Taxonomy" id="3634"/>
    <lineage>
        <taxon>Eukaryota</taxon>
        <taxon>Viridiplantae</taxon>
        <taxon>Streptophyta</taxon>
        <taxon>Embryophyta</taxon>
        <taxon>Tracheophyta</taxon>
        <taxon>Spermatophyta</taxon>
        <taxon>Magnoliopsida</taxon>
        <taxon>eudicotyledons</taxon>
        <taxon>Gunneridae</taxon>
        <taxon>Pentapetalae</taxon>
        <taxon>rosids</taxon>
        <taxon>malvids</taxon>
        <taxon>Malvales</taxon>
        <taxon>Malvaceae</taxon>
        <taxon>Malvoideae</taxon>
        <taxon>Gossypium</taxon>
    </lineage>
</organism>
<reference evidence="1 2" key="1">
    <citation type="submission" date="2015-01" db="EMBL/GenBank/DDBJ databases">
        <title>Genome of allotetraploid Gossypium barbadense reveals genomic plasticity and fiber elongation in cotton evolution.</title>
        <authorList>
            <person name="Chen X."/>
            <person name="Liu X."/>
            <person name="Zhao B."/>
            <person name="Zheng H."/>
            <person name="Hu Y."/>
            <person name="Lu G."/>
            <person name="Yang C."/>
            <person name="Chen J."/>
            <person name="Shan C."/>
            <person name="Zhang L."/>
            <person name="Zhou Y."/>
            <person name="Wang L."/>
            <person name="Guo W."/>
            <person name="Bai Y."/>
            <person name="Ruan J."/>
            <person name="Shangguan X."/>
            <person name="Mao Y."/>
            <person name="Jiang J."/>
            <person name="Zhu Y."/>
            <person name="Lei J."/>
            <person name="Kang H."/>
            <person name="Chen S."/>
            <person name="He X."/>
            <person name="Wang R."/>
            <person name="Wang Y."/>
            <person name="Chen J."/>
            <person name="Wang L."/>
            <person name="Yu S."/>
            <person name="Wang B."/>
            <person name="Wei J."/>
            <person name="Song S."/>
            <person name="Lu X."/>
            <person name="Gao Z."/>
            <person name="Gu W."/>
            <person name="Deng X."/>
            <person name="Ma D."/>
            <person name="Wang S."/>
            <person name="Liang W."/>
            <person name="Fang L."/>
            <person name="Cai C."/>
            <person name="Zhu X."/>
            <person name="Zhou B."/>
            <person name="Zhang Y."/>
            <person name="Chen Z."/>
            <person name="Xu S."/>
            <person name="Zhu R."/>
            <person name="Wang S."/>
            <person name="Zhang T."/>
            <person name="Zhao G."/>
        </authorList>
    </citation>
    <scope>NUCLEOTIDE SEQUENCE [LARGE SCALE GENOMIC DNA]</scope>
    <source>
        <strain evidence="2">cv. Xinhai21</strain>
        <tissue evidence="1">Leaf</tissue>
    </source>
</reference>
<accession>A0A2P5YJV2</accession>
<dbReference type="Proteomes" id="UP000239757">
    <property type="component" value="Unassembled WGS sequence"/>
</dbReference>
<protein>
    <submittedName>
        <fullName evidence="1">Uncharacterized protein</fullName>
    </submittedName>
</protein>